<dbReference type="Pfam" id="PF05729">
    <property type="entry name" value="NACHT"/>
    <property type="match status" value="1"/>
</dbReference>
<proteinExistence type="predicted"/>
<accession>A0A9Q1CPW2</accession>
<dbReference type="InterPro" id="IPR027417">
    <property type="entry name" value="P-loop_NTPase"/>
</dbReference>
<keyword evidence="2" id="KW-0472">Membrane</keyword>
<dbReference type="Proteomes" id="UP001152320">
    <property type="component" value="Chromosome 1"/>
</dbReference>
<dbReference type="SUPFAM" id="SSF52540">
    <property type="entry name" value="P-loop containing nucleoside triphosphate hydrolases"/>
    <property type="match status" value="1"/>
</dbReference>
<evidence type="ECO:0000313" key="5">
    <source>
        <dbReference type="Proteomes" id="UP001152320"/>
    </source>
</evidence>
<feature type="domain" description="NACHT" evidence="3">
    <location>
        <begin position="657"/>
        <end position="780"/>
    </location>
</feature>
<dbReference type="InterPro" id="IPR036179">
    <property type="entry name" value="Ig-like_dom_sf"/>
</dbReference>
<reference evidence="4" key="1">
    <citation type="submission" date="2021-10" db="EMBL/GenBank/DDBJ databases">
        <title>Tropical sea cucumber genome reveals ecological adaptation and Cuvierian tubules defense mechanism.</title>
        <authorList>
            <person name="Chen T."/>
        </authorList>
    </citation>
    <scope>NUCLEOTIDE SEQUENCE</scope>
    <source>
        <strain evidence="4">Nanhai2018</strain>
        <tissue evidence="4">Muscle</tissue>
    </source>
</reference>
<dbReference type="SUPFAM" id="SSF48726">
    <property type="entry name" value="Immunoglobulin"/>
    <property type="match status" value="1"/>
</dbReference>
<dbReference type="AlphaFoldDB" id="A0A9Q1CPW2"/>
<dbReference type="Gene3D" id="3.40.50.300">
    <property type="entry name" value="P-loop containing nucleotide triphosphate hydrolases"/>
    <property type="match status" value="1"/>
</dbReference>
<organism evidence="4 5">
    <name type="scientific">Holothuria leucospilota</name>
    <name type="common">Black long sea cucumber</name>
    <name type="synonym">Mertensiothuria leucospilota</name>
    <dbReference type="NCBI Taxonomy" id="206669"/>
    <lineage>
        <taxon>Eukaryota</taxon>
        <taxon>Metazoa</taxon>
        <taxon>Echinodermata</taxon>
        <taxon>Eleutherozoa</taxon>
        <taxon>Echinozoa</taxon>
        <taxon>Holothuroidea</taxon>
        <taxon>Aspidochirotacea</taxon>
        <taxon>Aspidochirotida</taxon>
        <taxon>Holothuriidae</taxon>
        <taxon>Holothuria</taxon>
    </lineage>
</organism>
<evidence type="ECO:0000256" key="1">
    <source>
        <dbReference type="SAM" id="MobiDB-lite"/>
    </source>
</evidence>
<comment type="caution">
    <text evidence="4">The sequence shown here is derived from an EMBL/GenBank/DDBJ whole genome shotgun (WGS) entry which is preliminary data.</text>
</comment>
<evidence type="ECO:0000313" key="4">
    <source>
        <dbReference type="EMBL" id="KAJ8048891.1"/>
    </source>
</evidence>
<name>A0A9Q1CPW2_HOLLE</name>
<dbReference type="InterPro" id="IPR007111">
    <property type="entry name" value="NACHT_NTPase"/>
</dbReference>
<feature type="transmembrane region" description="Helical" evidence="2">
    <location>
        <begin position="541"/>
        <end position="565"/>
    </location>
</feature>
<protein>
    <submittedName>
        <fullName evidence="4">NLR family CARD domain-containing protein 4</fullName>
    </submittedName>
</protein>
<dbReference type="PROSITE" id="PS50837">
    <property type="entry name" value="NACHT"/>
    <property type="match status" value="1"/>
</dbReference>
<evidence type="ECO:0000256" key="2">
    <source>
        <dbReference type="SAM" id="Phobius"/>
    </source>
</evidence>
<dbReference type="PANTHER" id="PTHR46312">
    <property type="entry name" value="NACHT DOMAIN-CONTAINING PROTEIN"/>
    <property type="match status" value="1"/>
</dbReference>
<feature type="region of interest" description="Disordered" evidence="1">
    <location>
        <begin position="1213"/>
        <end position="1235"/>
    </location>
</feature>
<dbReference type="OrthoDB" id="120976at2759"/>
<feature type="transmembrane region" description="Helical" evidence="2">
    <location>
        <begin position="830"/>
        <end position="848"/>
    </location>
</feature>
<dbReference type="EMBL" id="JAIZAY010000001">
    <property type="protein sequence ID" value="KAJ8048891.1"/>
    <property type="molecule type" value="Genomic_DNA"/>
</dbReference>
<sequence>MVNFVKGSGGVPTSFVQDCRWIATLSEYLTITLHNLQNLLPVHQSYCYGIYFISNCNECLLRLCKISKMDVLLITTKLVWMFSSINGVLSEGCDSPQYLEVGKQGMISCFFEEGFYVILWFNSRYDSDQEAILTLKSDSKTGKGLDSGEFDIYPNGSLIINNVSLKHDHDFSVIKLEYPTDPLVPQTIRVIVTEKPSQSSPDINNCVSTDDGICFLEIDKSSEVSCSVLDSRPAVRLDWFVRTVSSDKNVTSRLETTETDGLYSTHVSTSNAFEYSSTLAFLICKAVHPPDMLNQDESMVLLQNRNINTSDVETITKYVKKDTQMKLDCNNGEIEFVVWKKMTSLDQRPTVTLAGILSEEFSSVVSGGYILDDAGSLIVSDVDIEHEGSYRCIYGDGLSDGVKEFSVSVYVPSYPMVEGCNPVQYCTLELPQSGHLKCTVTGIRPQVSLKWSVIQETESTMITFSDQQIEVTNNGDTFDVSLTSMYNVKDVTVTRITAECKVSGSNEEIFDFPFKFDLHFPKANQNKTTTSPSKEVTGSPLTWIIVVIVVVIVGTSLTLIICIVCRRKQNLYKKGLEAGEDIPFMPSGKKEAFIDELKRKYENLYNEVQPVPYIRDRMLCVDKVFVEGGIELVTTEGDKHISKKLSSYHNILKDSCTRCILEGEPGYGKSTLSLQLVYDWCQSIAESPLKNTDILIFLRLRQLGGVKSILKAIKQFILPIDSQLKEEDISTILYKSTSVVIVLDGYDEYSDQEVDDSDVMNIIKGEMMQRFKVLLTTRTSNLPRTFAAHTKRLKLTGFDEIARDTYIKKAVVSNEGPARKLKRRLEENPIIGDLCQVPLFFVMFAHMVHENKKVYDFKSVTMCFRHVVSCFHMHMRNKLKDKNNTTSKLFETDHHILDEIAFKGLSGKAQKIVWDKQEFSENVGDKFYAQYIQIGILVEEDVLDIQDEPGTTDSGHIQYKKEVRFYHKLFCEWYAAHHLANKVIPSDNDITAVLKNMNPYDLQYLYRFSCGLNPDAAKKIIQHIKSIEDGDKFAVLCTLEQTGKVDQIKETIQDLFTGDVIFSASDSKLLQRSTIQLLEIASANEISIERVELYDCIESVNVTDKNLIMKSGIHLSNLSSVNELVIYEEGRELTFQEAANAVKFASQCHGLNTLGFYRCILPQILKGAPLGNFDVWWSPGLGTRFRLNLQSRRWERREGGKLTEADYHDQVHQFNERQQSRRTGQESADIAEVDV</sequence>
<gene>
    <name evidence="4" type="ORF">HOLleu_01393</name>
</gene>
<keyword evidence="5" id="KW-1185">Reference proteome</keyword>
<dbReference type="PANTHER" id="PTHR46312:SF2">
    <property type="entry name" value="NUCLEOTIDE-BINDING OLIGOMERIZATION DOMAIN-CONTAINING PROTEIN 2-LIKE"/>
    <property type="match status" value="1"/>
</dbReference>
<keyword evidence="2" id="KW-1133">Transmembrane helix</keyword>
<keyword evidence="2" id="KW-0812">Transmembrane</keyword>
<evidence type="ECO:0000259" key="3">
    <source>
        <dbReference type="PROSITE" id="PS50837"/>
    </source>
</evidence>